<name>A0A0C4EEZ7_MAGP6</name>
<dbReference type="OrthoDB" id="4583190at2759"/>
<dbReference type="AlphaFoldDB" id="A0A0C4EEZ7"/>
<feature type="region of interest" description="Disordered" evidence="2">
    <location>
        <begin position="171"/>
        <end position="191"/>
    </location>
</feature>
<evidence type="ECO:0000256" key="1">
    <source>
        <dbReference type="SAM" id="Coils"/>
    </source>
</evidence>
<feature type="coiled-coil region" evidence="1">
    <location>
        <begin position="248"/>
        <end position="282"/>
    </location>
</feature>
<keyword evidence="5" id="KW-1185">Reference proteome</keyword>
<dbReference type="VEuPathDB" id="FungiDB:MAPG_11330"/>
<evidence type="ECO:0000256" key="2">
    <source>
        <dbReference type="SAM" id="MobiDB-lite"/>
    </source>
</evidence>
<evidence type="ECO:0000313" key="5">
    <source>
        <dbReference type="Proteomes" id="UP000011715"/>
    </source>
</evidence>
<accession>A0A0C4EEZ7</accession>
<reference evidence="4" key="5">
    <citation type="submission" date="2015-06" db="UniProtKB">
        <authorList>
            <consortium name="EnsemblFungi"/>
        </authorList>
    </citation>
    <scope>IDENTIFICATION</scope>
    <source>
        <strain evidence="4">ATCC 64411</strain>
    </source>
</reference>
<reference evidence="4" key="4">
    <citation type="journal article" date="2015" name="G3 (Bethesda)">
        <title>Genome sequences of three phytopathogenic species of the Magnaporthaceae family of fungi.</title>
        <authorList>
            <person name="Okagaki L.H."/>
            <person name="Nunes C.C."/>
            <person name="Sailsbery J."/>
            <person name="Clay B."/>
            <person name="Brown D."/>
            <person name="John T."/>
            <person name="Oh Y."/>
            <person name="Young N."/>
            <person name="Fitzgerald M."/>
            <person name="Haas B.J."/>
            <person name="Zeng Q."/>
            <person name="Young S."/>
            <person name="Adiconis X."/>
            <person name="Fan L."/>
            <person name="Levin J.Z."/>
            <person name="Mitchell T.K."/>
            <person name="Okubara P.A."/>
            <person name="Farman M.L."/>
            <person name="Kohn L.M."/>
            <person name="Birren B."/>
            <person name="Ma L.-J."/>
            <person name="Dean R.A."/>
        </authorList>
    </citation>
    <scope>NUCLEOTIDE SEQUENCE</scope>
    <source>
        <strain evidence="4">ATCC 64411 / 73-15</strain>
    </source>
</reference>
<reference evidence="5" key="1">
    <citation type="submission" date="2010-05" db="EMBL/GenBank/DDBJ databases">
        <title>The genome sequence of Magnaporthe poae strain ATCC 64411.</title>
        <authorList>
            <person name="Ma L.-J."/>
            <person name="Dead R."/>
            <person name="Young S."/>
            <person name="Zeng Q."/>
            <person name="Koehrsen M."/>
            <person name="Alvarado L."/>
            <person name="Berlin A."/>
            <person name="Chapman S.B."/>
            <person name="Chen Z."/>
            <person name="Freedman E."/>
            <person name="Gellesch M."/>
            <person name="Goldberg J."/>
            <person name="Griggs A."/>
            <person name="Gujja S."/>
            <person name="Heilman E.R."/>
            <person name="Heiman D."/>
            <person name="Hepburn T."/>
            <person name="Howarth C."/>
            <person name="Jen D."/>
            <person name="Larson L."/>
            <person name="Mehta T."/>
            <person name="Neiman D."/>
            <person name="Pearson M."/>
            <person name="Roberts A."/>
            <person name="Saif S."/>
            <person name="Shea T."/>
            <person name="Shenoy N."/>
            <person name="Sisk P."/>
            <person name="Stolte C."/>
            <person name="Sykes S."/>
            <person name="Walk T."/>
            <person name="White J."/>
            <person name="Yandava C."/>
            <person name="Haas B."/>
            <person name="Nusbaum C."/>
            <person name="Birren B."/>
        </authorList>
    </citation>
    <scope>NUCLEOTIDE SEQUENCE [LARGE SCALE GENOMIC DNA]</scope>
    <source>
        <strain evidence="5">ATCC 64411 / 73-15</strain>
    </source>
</reference>
<evidence type="ECO:0000313" key="4">
    <source>
        <dbReference type="EnsemblFungi" id="MAPG_11330T0"/>
    </source>
</evidence>
<gene>
    <name evidence="3" type="ORF">MAPG_11330</name>
</gene>
<sequence>MPYPGQPERRTLTLQQACGRWFKQTSKWSPTLDDNNVADPFKAATNNGYLGASSKCDSALKLPPPIRMLAIYSLFADGVINARGDLADIQPPLVIPNLSRRAAHQNSQLTDPIEMADKHWGADINHKRKPRGLRDLAAPNQGLDLGIQAAASGLTRSISPPDQKQFSLITMNSDRAPSDSENPRRSLPIRNKSLKVTPGVVCHMRRGLLAEVGRADAACRDNAQGQSDGASFRAGEKQRHSSYVWCALQNESRERRRDEAAKERAKARREHLRLRRKEEDNHLKFGVRPATSSASAPLDAGTDNWLVDTTKQEILPGSDDAETSVASHPTTVLPTAPSIVEKNRNFTVEKSQSFGLKLLASFLDFAGANGKTDLSRHKNQSFGAADHEVRAYNGPFSPESLEATVGLDGVKKHIRSGRFGPRHVYAISGLRVARQSFMVTDGQEEKTEVGVRGSGPVPAGTVPFQLGDNF</sequence>
<dbReference type="EnsemblFungi" id="MAPG_11330T0">
    <property type="protein sequence ID" value="MAPG_11330T0"/>
    <property type="gene ID" value="MAPG_11330"/>
</dbReference>
<evidence type="ECO:0000313" key="3">
    <source>
        <dbReference type="EMBL" id="KLU92384.1"/>
    </source>
</evidence>
<protein>
    <submittedName>
        <fullName evidence="3 4">Uncharacterized protein</fullName>
    </submittedName>
</protein>
<organism evidence="4 5">
    <name type="scientific">Magnaporthiopsis poae (strain ATCC 64411 / 73-15)</name>
    <name type="common">Kentucky bluegrass fungus</name>
    <name type="synonym">Magnaporthe poae</name>
    <dbReference type="NCBI Taxonomy" id="644358"/>
    <lineage>
        <taxon>Eukaryota</taxon>
        <taxon>Fungi</taxon>
        <taxon>Dikarya</taxon>
        <taxon>Ascomycota</taxon>
        <taxon>Pezizomycotina</taxon>
        <taxon>Sordariomycetes</taxon>
        <taxon>Sordariomycetidae</taxon>
        <taxon>Magnaporthales</taxon>
        <taxon>Magnaporthaceae</taxon>
        <taxon>Magnaporthiopsis</taxon>
    </lineage>
</organism>
<proteinExistence type="predicted"/>
<dbReference type="EMBL" id="ADBL01002791">
    <property type="status" value="NOT_ANNOTATED_CDS"/>
    <property type="molecule type" value="Genomic_DNA"/>
</dbReference>
<reference evidence="3" key="2">
    <citation type="submission" date="2010-05" db="EMBL/GenBank/DDBJ databases">
        <title>The Genome Sequence of Magnaporthe poae strain ATCC 64411.</title>
        <authorList>
            <consortium name="The Broad Institute Genome Sequencing Platform"/>
            <consortium name="Broad Institute Genome Sequencing Center for Infectious Disease"/>
            <person name="Ma L.-J."/>
            <person name="Dead R."/>
            <person name="Young S."/>
            <person name="Zeng Q."/>
            <person name="Koehrsen M."/>
            <person name="Alvarado L."/>
            <person name="Berlin A."/>
            <person name="Chapman S.B."/>
            <person name="Chen Z."/>
            <person name="Freedman E."/>
            <person name="Gellesch M."/>
            <person name="Goldberg J."/>
            <person name="Griggs A."/>
            <person name="Gujja S."/>
            <person name="Heilman E.R."/>
            <person name="Heiman D."/>
            <person name="Hepburn T."/>
            <person name="Howarth C."/>
            <person name="Jen D."/>
            <person name="Larson L."/>
            <person name="Mehta T."/>
            <person name="Neiman D."/>
            <person name="Pearson M."/>
            <person name="Roberts A."/>
            <person name="Saif S."/>
            <person name="Shea T."/>
            <person name="Shenoy N."/>
            <person name="Sisk P."/>
            <person name="Stolte C."/>
            <person name="Sykes S."/>
            <person name="Walk T."/>
            <person name="White J."/>
            <person name="Yandava C."/>
            <person name="Haas B."/>
            <person name="Nusbaum C."/>
            <person name="Birren B."/>
        </authorList>
    </citation>
    <scope>NUCLEOTIDE SEQUENCE</scope>
    <source>
        <strain evidence="3">ATCC 64411</strain>
    </source>
</reference>
<dbReference type="Proteomes" id="UP000011715">
    <property type="component" value="Unassembled WGS sequence"/>
</dbReference>
<dbReference type="EMBL" id="GL876980">
    <property type="protein sequence ID" value="KLU92384.1"/>
    <property type="molecule type" value="Genomic_DNA"/>
</dbReference>
<keyword evidence="1" id="KW-0175">Coiled coil</keyword>
<reference evidence="3" key="3">
    <citation type="submission" date="2011-03" db="EMBL/GenBank/DDBJ databases">
        <title>Annotation of Magnaporthe poae ATCC 64411.</title>
        <authorList>
            <person name="Ma L.-J."/>
            <person name="Dead R."/>
            <person name="Young S.K."/>
            <person name="Zeng Q."/>
            <person name="Gargeya S."/>
            <person name="Fitzgerald M."/>
            <person name="Haas B."/>
            <person name="Abouelleil A."/>
            <person name="Alvarado L."/>
            <person name="Arachchi H.M."/>
            <person name="Berlin A."/>
            <person name="Brown A."/>
            <person name="Chapman S.B."/>
            <person name="Chen Z."/>
            <person name="Dunbar C."/>
            <person name="Freedman E."/>
            <person name="Gearin G."/>
            <person name="Gellesch M."/>
            <person name="Goldberg J."/>
            <person name="Griggs A."/>
            <person name="Gujja S."/>
            <person name="Heiman D."/>
            <person name="Howarth C."/>
            <person name="Larson L."/>
            <person name="Lui A."/>
            <person name="MacDonald P.J.P."/>
            <person name="Mehta T."/>
            <person name="Montmayeur A."/>
            <person name="Murphy C."/>
            <person name="Neiman D."/>
            <person name="Pearson M."/>
            <person name="Priest M."/>
            <person name="Roberts A."/>
            <person name="Saif S."/>
            <person name="Shea T."/>
            <person name="Shenoy N."/>
            <person name="Sisk P."/>
            <person name="Stolte C."/>
            <person name="Sykes S."/>
            <person name="Yandava C."/>
            <person name="Wortman J."/>
            <person name="Nusbaum C."/>
            <person name="Birren B."/>
        </authorList>
    </citation>
    <scope>NUCLEOTIDE SEQUENCE</scope>
    <source>
        <strain evidence="3">ATCC 64411</strain>
    </source>
</reference>